<gene>
    <name evidence="1" type="ORF">Nepgr_012100</name>
</gene>
<dbReference type="Pfam" id="PF07082">
    <property type="entry name" value="DUF1350"/>
    <property type="match status" value="2"/>
</dbReference>
<dbReference type="Proteomes" id="UP001279734">
    <property type="component" value="Unassembled WGS sequence"/>
</dbReference>
<accession>A0AAD3XMV2</accession>
<dbReference type="AlphaFoldDB" id="A0AAD3XMV2"/>
<comment type="caution">
    <text evidence="1">The sequence shown here is derived from an EMBL/GenBank/DDBJ whole genome shotgun (WGS) entry which is preliminary data.</text>
</comment>
<dbReference type="PANTHER" id="PTHR34127:SF3">
    <property type="entry name" value="INITIATION FACTOR 4F SUBUNIT (DUF1350)"/>
    <property type="match status" value="1"/>
</dbReference>
<dbReference type="InterPro" id="IPR010765">
    <property type="entry name" value="DUF1350"/>
</dbReference>
<dbReference type="EMBL" id="BSYO01000010">
    <property type="protein sequence ID" value="GMH10259.1"/>
    <property type="molecule type" value="Genomic_DNA"/>
</dbReference>
<protein>
    <submittedName>
        <fullName evidence="1">Uncharacterized protein</fullName>
    </submittedName>
</protein>
<keyword evidence="2" id="KW-1185">Reference proteome</keyword>
<dbReference type="SUPFAM" id="SSF53474">
    <property type="entry name" value="alpha/beta-Hydrolases"/>
    <property type="match status" value="1"/>
</dbReference>
<name>A0AAD3XMV2_NEPGR</name>
<organism evidence="1 2">
    <name type="scientific">Nepenthes gracilis</name>
    <name type="common">Slender pitcher plant</name>
    <dbReference type="NCBI Taxonomy" id="150966"/>
    <lineage>
        <taxon>Eukaryota</taxon>
        <taxon>Viridiplantae</taxon>
        <taxon>Streptophyta</taxon>
        <taxon>Embryophyta</taxon>
        <taxon>Tracheophyta</taxon>
        <taxon>Spermatophyta</taxon>
        <taxon>Magnoliopsida</taxon>
        <taxon>eudicotyledons</taxon>
        <taxon>Gunneridae</taxon>
        <taxon>Pentapetalae</taxon>
        <taxon>Caryophyllales</taxon>
        <taxon>Nepenthaceae</taxon>
        <taxon>Nepenthes</taxon>
    </lineage>
</organism>
<dbReference type="PANTHER" id="PTHR34127">
    <property type="entry name" value="OS04G0405600 PROTEIN"/>
    <property type="match status" value="1"/>
</dbReference>
<sequence length="399" mass="44557">MMLFGISCFPSMQTKCFPLEDISPYRYRRPTMNHVLNVFARHGNQGVLVTSSFQKMVDGYLGTGSDRNYFPTNKNIFRSLGSCLIIPPPRGVKVRAIVKFLGGAFIGAIPEVTYSYLIELLSKEGFLVISVPYNVTFDHLQSAKDVYERFNTCLDTILAFGLPDLKASELAHLPLYSVGHSNGALLQALTGSYFSEKIPKANVIVSFNNRRATEAVPYFEQLGLFVSQMKPILEASPMFPLPISASDGWKGLVDLAGAVVSNNDQEAIVTFRRFLDQLPAVLDQVTQGISEFKPTPAENRDLFTKCYNVQRTLLVQFNFDTIDDSNLLEASLRPRVDFLGGTLEKITLDGTHLTPCMQEPRWKAGYVYTPVDAIVQGVNRLLLNDVKVLSRTISRWFGQ</sequence>
<dbReference type="InterPro" id="IPR029058">
    <property type="entry name" value="AB_hydrolase_fold"/>
</dbReference>
<proteinExistence type="predicted"/>
<evidence type="ECO:0000313" key="2">
    <source>
        <dbReference type="Proteomes" id="UP001279734"/>
    </source>
</evidence>
<evidence type="ECO:0000313" key="1">
    <source>
        <dbReference type="EMBL" id="GMH10259.1"/>
    </source>
</evidence>
<reference evidence="1" key="1">
    <citation type="submission" date="2023-05" db="EMBL/GenBank/DDBJ databases">
        <title>Nepenthes gracilis genome sequencing.</title>
        <authorList>
            <person name="Fukushima K."/>
        </authorList>
    </citation>
    <scope>NUCLEOTIDE SEQUENCE</scope>
    <source>
        <strain evidence="1">SING2019-196</strain>
    </source>
</reference>